<dbReference type="EMBL" id="UINC01183040">
    <property type="protein sequence ID" value="SVD93579.1"/>
    <property type="molecule type" value="Genomic_DNA"/>
</dbReference>
<dbReference type="InterPro" id="IPR018973">
    <property type="entry name" value="MZB"/>
</dbReference>
<gene>
    <name evidence="2" type="ORF">METZ01_LOCUS446433</name>
</gene>
<protein>
    <recommendedName>
        <fullName evidence="1">MrfA-like Zn-binding domain-containing protein</fullName>
    </recommendedName>
</protein>
<evidence type="ECO:0000313" key="2">
    <source>
        <dbReference type="EMBL" id="SVD93579.1"/>
    </source>
</evidence>
<accession>A0A382ZEE3</accession>
<feature type="non-terminal residue" evidence="2">
    <location>
        <position position="1"/>
    </location>
</feature>
<organism evidence="2">
    <name type="scientific">marine metagenome</name>
    <dbReference type="NCBI Taxonomy" id="408172"/>
    <lineage>
        <taxon>unclassified sequences</taxon>
        <taxon>metagenomes</taxon>
        <taxon>ecological metagenomes</taxon>
    </lineage>
</organism>
<reference evidence="2" key="1">
    <citation type="submission" date="2018-05" db="EMBL/GenBank/DDBJ databases">
        <authorList>
            <person name="Lanie J.A."/>
            <person name="Ng W.-L."/>
            <person name="Kazmierczak K.M."/>
            <person name="Andrzejewski T.M."/>
            <person name="Davidsen T.M."/>
            <person name="Wayne K.J."/>
            <person name="Tettelin H."/>
            <person name="Glass J.I."/>
            <person name="Rusch D."/>
            <person name="Podicherti R."/>
            <person name="Tsui H.-C.T."/>
            <person name="Winkler M.E."/>
        </authorList>
    </citation>
    <scope>NUCLEOTIDE SEQUENCE</scope>
</reference>
<name>A0A382ZEE3_9ZZZZ</name>
<evidence type="ECO:0000259" key="1">
    <source>
        <dbReference type="Pfam" id="PF09369"/>
    </source>
</evidence>
<feature type="domain" description="MrfA-like Zn-binding" evidence="1">
    <location>
        <begin position="95"/>
        <end position="197"/>
    </location>
</feature>
<dbReference type="AlphaFoldDB" id="A0A382ZEE3"/>
<proteinExistence type="predicted"/>
<sequence>KGDPEQGTGQPIDAGIISGRMYGMAREHHGEGIYFDIKPGWVEAVGQARDSALSESHASMSPCSGSLRNDVQEQLPTLDLEGGSGGNLLTIVHTLSHLLIREICSVSGYSLGSIRERIYLEMNEDGGVAHAGIFLYTSGPSSDGTLGGLVRQGTPQLMENLIKRALAARDICSNDPVCMDHVPSASERNGSACHSCLYLPETSCEMGNLFLDRRWP</sequence>
<dbReference type="Pfam" id="PF09369">
    <property type="entry name" value="MZB"/>
    <property type="match status" value="1"/>
</dbReference>